<dbReference type="AlphaFoldDB" id="A0A9J6A6V9"/>
<feature type="region of interest" description="Disordered" evidence="1">
    <location>
        <begin position="82"/>
        <end position="201"/>
    </location>
</feature>
<feature type="non-terminal residue" evidence="2">
    <location>
        <position position="1"/>
    </location>
</feature>
<proteinExistence type="predicted"/>
<reference evidence="2 3" key="1">
    <citation type="submission" date="2020-09" db="EMBL/GenBank/DDBJ databases">
        <title>De no assembly of potato wild relative species, Solanum commersonii.</title>
        <authorList>
            <person name="Cho K."/>
        </authorList>
    </citation>
    <scope>NUCLEOTIDE SEQUENCE [LARGE SCALE GENOMIC DNA]</scope>
    <source>
        <strain evidence="2">LZ3.2</strain>
        <tissue evidence="2">Leaf</tissue>
    </source>
</reference>
<keyword evidence="3" id="KW-1185">Reference proteome</keyword>
<name>A0A9J6A6V9_SOLCO</name>
<protein>
    <recommendedName>
        <fullName evidence="4">Gag-pol polyprotein</fullName>
    </recommendedName>
</protein>
<dbReference type="Proteomes" id="UP000824120">
    <property type="component" value="Chromosome 2"/>
</dbReference>
<organism evidence="2 3">
    <name type="scientific">Solanum commersonii</name>
    <name type="common">Commerson's wild potato</name>
    <name type="synonym">Commerson's nightshade</name>
    <dbReference type="NCBI Taxonomy" id="4109"/>
    <lineage>
        <taxon>Eukaryota</taxon>
        <taxon>Viridiplantae</taxon>
        <taxon>Streptophyta</taxon>
        <taxon>Embryophyta</taxon>
        <taxon>Tracheophyta</taxon>
        <taxon>Spermatophyta</taxon>
        <taxon>Magnoliopsida</taxon>
        <taxon>eudicotyledons</taxon>
        <taxon>Gunneridae</taxon>
        <taxon>Pentapetalae</taxon>
        <taxon>asterids</taxon>
        <taxon>lamiids</taxon>
        <taxon>Solanales</taxon>
        <taxon>Solanaceae</taxon>
        <taxon>Solanoideae</taxon>
        <taxon>Solaneae</taxon>
        <taxon>Solanum</taxon>
    </lineage>
</organism>
<evidence type="ECO:0000313" key="3">
    <source>
        <dbReference type="Proteomes" id="UP000824120"/>
    </source>
</evidence>
<comment type="caution">
    <text evidence="2">The sequence shown here is derived from an EMBL/GenBank/DDBJ whole genome shotgun (WGS) entry which is preliminary data.</text>
</comment>
<evidence type="ECO:0008006" key="4">
    <source>
        <dbReference type="Google" id="ProtNLM"/>
    </source>
</evidence>
<feature type="compositionally biased region" description="Low complexity" evidence="1">
    <location>
        <begin position="118"/>
        <end position="127"/>
    </location>
</feature>
<feature type="compositionally biased region" description="Basic and acidic residues" evidence="1">
    <location>
        <begin position="82"/>
        <end position="97"/>
    </location>
</feature>
<feature type="compositionally biased region" description="Polar residues" evidence="1">
    <location>
        <begin position="136"/>
        <end position="174"/>
    </location>
</feature>
<accession>A0A9J6A6V9</accession>
<sequence length="201" mass="22781">AKVREFLTLKQDSLSVYEYGLKFTQLSRYASKMVVEMRSRISMFVVGLSRLSSKEGTATMLIGYMDISRLIVYVHQVEEEKLRDREEFRNKKAKTENEFGQQKGNMNRSSFQQKQKGPAPSSASAPAPKHKGYYNGHNSQNFRARPTQSQGNVNRSSFQQKQKGHTPSSASAPTPKNKGYYNVQNSQNFRARPAQSQDSVA</sequence>
<feature type="compositionally biased region" description="Polar residues" evidence="1">
    <location>
        <begin position="182"/>
        <end position="201"/>
    </location>
</feature>
<dbReference type="EMBL" id="JACXVP010000002">
    <property type="protein sequence ID" value="KAG5620317.1"/>
    <property type="molecule type" value="Genomic_DNA"/>
</dbReference>
<gene>
    <name evidence="2" type="ORF">H5410_005535</name>
</gene>
<dbReference type="OrthoDB" id="1936908at2759"/>
<feature type="compositionally biased region" description="Polar residues" evidence="1">
    <location>
        <begin position="98"/>
        <end position="115"/>
    </location>
</feature>
<evidence type="ECO:0000256" key="1">
    <source>
        <dbReference type="SAM" id="MobiDB-lite"/>
    </source>
</evidence>
<evidence type="ECO:0000313" key="2">
    <source>
        <dbReference type="EMBL" id="KAG5620317.1"/>
    </source>
</evidence>